<name>A0A8J2BUR6_9BACT</name>
<dbReference type="RefSeq" id="WP_174583446.1">
    <property type="nucleotide sequence ID" value="NZ_CAJNOB010000033.1"/>
</dbReference>
<evidence type="ECO:0000313" key="3">
    <source>
        <dbReference type="Proteomes" id="UP000663859"/>
    </source>
</evidence>
<protein>
    <submittedName>
        <fullName evidence="2">Uncharacterized protein</fullName>
    </submittedName>
</protein>
<comment type="caution">
    <text evidence="2">The sequence shown here is derived from an EMBL/GenBank/DDBJ whole genome shotgun (WGS) entry which is preliminary data.</text>
</comment>
<evidence type="ECO:0000256" key="1">
    <source>
        <dbReference type="SAM" id="MobiDB-lite"/>
    </source>
</evidence>
<evidence type="ECO:0000313" key="2">
    <source>
        <dbReference type="EMBL" id="CAF0700608.1"/>
    </source>
</evidence>
<keyword evidence="3" id="KW-1185">Reference proteome</keyword>
<dbReference type="AlphaFoldDB" id="A0A8J2BUR6"/>
<proteinExistence type="predicted"/>
<organism evidence="2 3">
    <name type="scientific">Candidatus Methylacidithermus pantelleriae</name>
    <dbReference type="NCBI Taxonomy" id="2744239"/>
    <lineage>
        <taxon>Bacteria</taxon>
        <taxon>Pseudomonadati</taxon>
        <taxon>Verrucomicrobiota</taxon>
        <taxon>Methylacidiphilae</taxon>
        <taxon>Methylacidiphilales</taxon>
        <taxon>Methylacidiphilaceae</taxon>
        <taxon>Candidatus Methylacidithermus</taxon>
    </lineage>
</organism>
<sequence>MVVSMKGVRGKLKAGHAAHGRSEGNRMPPAPLSPKTRDWALPGFWAHWHLSLTLG</sequence>
<gene>
    <name evidence="2" type="ORF">MPNT_390003</name>
</gene>
<dbReference type="EMBL" id="CAJNOB010000033">
    <property type="protein sequence ID" value="CAF0700608.1"/>
    <property type="molecule type" value="Genomic_DNA"/>
</dbReference>
<accession>A0A8J2BUR6</accession>
<feature type="compositionally biased region" description="Basic residues" evidence="1">
    <location>
        <begin position="8"/>
        <end position="19"/>
    </location>
</feature>
<feature type="region of interest" description="Disordered" evidence="1">
    <location>
        <begin position="1"/>
        <end position="33"/>
    </location>
</feature>
<reference evidence="2" key="1">
    <citation type="submission" date="2021-02" db="EMBL/GenBank/DDBJ databases">
        <authorList>
            <person name="Cremers G."/>
            <person name="Picone N."/>
        </authorList>
    </citation>
    <scope>NUCLEOTIDE SEQUENCE</scope>
    <source>
        <strain evidence="2">PQ17</strain>
    </source>
</reference>
<dbReference type="Proteomes" id="UP000663859">
    <property type="component" value="Unassembled WGS sequence"/>
</dbReference>